<dbReference type="InterPro" id="IPR052337">
    <property type="entry name" value="SAT4-like"/>
</dbReference>
<feature type="domain" description="Rhodopsin" evidence="7">
    <location>
        <begin position="47"/>
        <end position="279"/>
    </location>
</feature>
<gene>
    <name evidence="8" type="ORF">DL762_005926</name>
</gene>
<dbReference type="InterPro" id="IPR049326">
    <property type="entry name" value="Rhodopsin_dom_fungi"/>
</dbReference>
<name>A0ABY0H3G0_9PEZI</name>
<keyword evidence="3 6" id="KW-1133">Transmembrane helix</keyword>
<evidence type="ECO:0000256" key="2">
    <source>
        <dbReference type="ARBA" id="ARBA00022692"/>
    </source>
</evidence>
<accession>A0ABY0H3G0</accession>
<organism evidence="8 9">
    <name type="scientific">Monosporascus cannonballus</name>
    <dbReference type="NCBI Taxonomy" id="155416"/>
    <lineage>
        <taxon>Eukaryota</taxon>
        <taxon>Fungi</taxon>
        <taxon>Dikarya</taxon>
        <taxon>Ascomycota</taxon>
        <taxon>Pezizomycotina</taxon>
        <taxon>Sordariomycetes</taxon>
        <taxon>Xylariomycetidae</taxon>
        <taxon>Xylariales</taxon>
        <taxon>Xylariales incertae sedis</taxon>
        <taxon>Monosporascus</taxon>
    </lineage>
</organism>
<keyword evidence="2 6" id="KW-0812">Transmembrane</keyword>
<dbReference type="EMBL" id="QJNS01000177">
    <property type="protein sequence ID" value="RYO83906.1"/>
    <property type="molecule type" value="Genomic_DNA"/>
</dbReference>
<comment type="similarity">
    <text evidence="5">Belongs to the SAT4 family.</text>
</comment>
<evidence type="ECO:0000313" key="8">
    <source>
        <dbReference type="EMBL" id="RYO83906.1"/>
    </source>
</evidence>
<keyword evidence="4 6" id="KW-0472">Membrane</keyword>
<proteinExistence type="inferred from homology"/>
<evidence type="ECO:0000256" key="1">
    <source>
        <dbReference type="ARBA" id="ARBA00004141"/>
    </source>
</evidence>
<feature type="transmembrane region" description="Helical" evidence="6">
    <location>
        <begin position="214"/>
        <end position="238"/>
    </location>
</feature>
<dbReference type="Pfam" id="PF20684">
    <property type="entry name" value="Fung_rhodopsin"/>
    <property type="match status" value="1"/>
</dbReference>
<reference evidence="8 9" key="1">
    <citation type="submission" date="2018-06" db="EMBL/GenBank/DDBJ databases">
        <title>Complete Genomes of Monosporascus.</title>
        <authorList>
            <person name="Robinson A.J."/>
            <person name="Natvig D.O."/>
        </authorList>
    </citation>
    <scope>NUCLEOTIDE SEQUENCE [LARGE SCALE GENOMIC DNA]</scope>
    <source>
        <strain evidence="8 9">CBS 609.92</strain>
    </source>
</reference>
<feature type="transmembrane region" description="Helical" evidence="6">
    <location>
        <begin position="250"/>
        <end position="270"/>
    </location>
</feature>
<feature type="transmembrane region" description="Helical" evidence="6">
    <location>
        <begin position="110"/>
        <end position="127"/>
    </location>
</feature>
<feature type="transmembrane region" description="Helical" evidence="6">
    <location>
        <begin position="57"/>
        <end position="79"/>
    </location>
</feature>
<protein>
    <recommendedName>
        <fullName evidence="7">Rhodopsin domain-containing protein</fullName>
    </recommendedName>
</protein>
<feature type="transmembrane region" description="Helical" evidence="6">
    <location>
        <begin position="21"/>
        <end position="45"/>
    </location>
</feature>
<evidence type="ECO:0000256" key="6">
    <source>
        <dbReference type="SAM" id="Phobius"/>
    </source>
</evidence>
<dbReference type="Proteomes" id="UP000294003">
    <property type="component" value="Unassembled WGS sequence"/>
</dbReference>
<comment type="subcellular location">
    <subcellularLocation>
        <location evidence="1">Membrane</location>
        <topology evidence="1">Multi-pass membrane protein</topology>
    </subcellularLocation>
</comment>
<keyword evidence="9" id="KW-1185">Reference proteome</keyword>
<evidence type="ECO:0000259" key="7">
    <source>
        <dbReference type="Pfam" id="PF20684"/>
    </source>
</evidence>
<feature type="transmembrane region" description="Helical" evidence="6">
    <location>
        <begin position="134"/>
        <end position="157"/>
    </location>
</feature>
<comment type="caution">
    <text evidence="8">The sequence shown here is derived from an EMBL/GenBank/DDBJ whole genome shotgun (WGS) entry which is preliminary data.</text>
</comment>
<evidence type="ECO:0000313" key="9">
    <source>
        <dbReference type="Proteomes" id="UP000294003"/>
    </source>
</evidence>
<evidence type="ECO:0000256" key="5">
    <source>
        <dbReference type="ARBA" id="ARBA00038359"/>
    </source>
</evidence>
<dbReference type="PANTHER" id="PTHR33048">
    <property type="entry name" value="PTH11-LIKE INTEGRAL MEMBRANE PROTEIN (AFU_ORTHOLOGUE AFUA_5G11245)"/>
    <property type="match status" value="1"/>
</dbReference>
<evidence type="ECO:0000256" key="3">
    <source>
        <dbReference type="ARBA" id="ARBA00022989"/>
    </source>
</evidence>
<dbReference type="PANTHER" id="PTHR33048:SF8">
    <property type="entry name" value="INTEGRAL MEMBRANE PROTEIN-RELATED"/>
    <property type="match status" value="1"/>
</dbReference>
<evidence type="ECO:0000256" key="4">
    <source>
        <dbReference type="ARBA" id="ARBA00023136"/>
    </source>
</evidence>
<sequence length="356" mass="39059">MPALPTEEQVAYMLAHPDDNLIPNIIACTSICGIASIVFLALRFSSQRLVSSRGPTLSDWLLIIGWVFFAVFDVCFAMTTRYGGGKHIIYVTDPRMLQILNLANENTYCYAMAFIKLSLLSLYGSVFTSKRFRYCVWAVAAVVTTWAVSIATVGIFQCTPIAFGWDPTIPGGYCFNYGLVVLIGGIINIVTDLTILCMPIPLVWKLHVTRQKKLLLCFTFAMGGSACIISMVRLAFALEVGSTADGSWDNIPAGLLSVVELMTGILAVSIPTYRPLYRRLVEGPSWVKQSIQNDYASGNRNAEYHRSFGREGPRSVSVSAGRVSVGTRQGISVTNQIELTVHTSKGGSWVRVPDEE</sequence>
<feature type="transmembrane region" description="Helical" evidence="6">
    <location>
        <begin position="177"/>
        <end position="202"/>
    </location>
</feature>